<gene>
    <name evidence="5" type="ORF">HOP12_12940</name>
</gene>
<dbReference type="InterPro" id="IPR024706">
    <property type="entry name" value="Peroxiredoxin_AhpC-typ"/>
</dbReference>
<dbReference type="GO" id="GO:0016491">
    <property type="term" value="F:oxidoreductase activity"/>
    <property type="evidence" value="ECO:0007669"/>
    <property type="project" value="UniProtKB-KW"/>
</dbReference>
<evidence type="ECO:0000313" key="6">
    <source>
        <dbReference type="Proteomes" id="UP000580839"/>
    </source>
</evidence>
<dbReference type="InterPro" id="IPR000866">
    <property type="entry name" value="AhpC/TSA"/>
</dbReference>
<dbReference type="Gene3D" id="3.40.30.10">
    <property type="entry name" value="Glutaredoxin"/>
    <property type="match status" value="1"/>
</dbReference>
<accession>A0A849SKU1</accession>
<reference evidence="5 6" key="1">
    <citation type="submission" date="2020-04" db="EMBL/GenBank/DDBJ databases">
        <title>Metagenomic profiling of ammonia- and methane-oxidizing microorganisms in a Dutch drinking water treatment plant.</title>
        <authorList>
            <person name="Poghosyan L."/>
            <person name="Leucker S."/>
        </authorList>
    </citation>
    <scope>NUCLEOTIDE SEQUENCE [LARGE SCALE GENOMIC DNA]</scope>
    <source>
        <strain evidence="5">S-RSF-IL-03</strain>
    </source>
</reference>
<dbReference type="InterPro" id="IPR013766">
    <property type="entry name" value="Thioredoxin_domain"/>
</dbReference>
<name>A0A849SKU1_UNCEI</name>
<keyword evidence="2" id="KW-0676">Redox-active center</keyword>
<dbReference type="InterPro" id="IPR036249">
    <property type="entry name" value="Thioredoxin-like_sf"/>
</dbReference>
<sequence length="156" mass="17002">MTVAVTPEVGTLAPDFRLKGPEGTYYSLAEFRGNAPVVLAFYPLAFSPVCSHQLPTLETLMPTLRARGVEVFGVSVDSHHSNREFARRLGISFPLLADFDRKASAAWGLLLETGYSGRALFLIDREGRVAWREVTPHPDHVPSNEALLAAVNALGV</sequence>
<proteinExistence type="predicted"/>
<keyword evidence="1" id="KW-0560">Oxidoreductase</keyword>
<dbReference type="AlphaFoldDB" id="A0A849SKU1"/>
<dbReference type="GO" id="GO:0016209">
    <property type="term" value="F:antioxidant activity"/>
    <property type="evidence" value="ECO:0007669"/>
    <property type="project" value="InterPro"/>
</dbReference>
<organism evidence="5 6">
    <name type="scientific">Eiseniibacteriota bacterium</name>
    <dbReference type="NCBI Taxonomy" id="2212470"/>
    <lineage>
        <taxon>Bacteria</taxon>
        <taxon>Candidatus Eiseniibacteriota</taxon>
    </lineage>
</organism>
<dbReference type="PIRSF" id="PIRSF000239">
    <property type="entry name" value="AHPC"/>
    <property type="match status" value="1"/>
</dbReference>
<dbReference type="Proteomes" id="UP000580839">
    <property type="component" value="Unassembled WGS sequence"/>
</dbReference>
<feature type="active site" description="Cysteine sulfenic acid (-SOH) intermediate; for peroxidase activity" evidence="3">
    <location>
        <position position="50"/>
    </location>
</feature>
<dbReference type="Pfam" id="PF00578">
    <property type="entry name" value="AhpC-TSA"/>
    <property type="match status" value="1"/>
</dbReference>
<dbReference type="InterPro" id="IPR050455">
    <property type="entry name" value="Tpx_Peroxidase_subfamily"/>
</dbReference>
<evidence type="ECO:0000259" key="4">
    <source>
        <dbReference type="PROSITE" id="PS51352"/>
    </source>
</evidence>
<evidence type="ECO:0000256" key="1">
    <source>
        <dbReference type="ARBA" id="ARBA00023002"/>
    </source>
</evidence>
<dbReference type="SUPFAM" id="SSF52833">
    <property type="entry name" value="Thioredoxin-like"/>
    <property type="match status" value="1"/>
</dbReference>
<evidence type="ECO:0000313" key="5">
    <source>
        <dbReference type="EMBL" id="NOT35051.1"/>
    </source>
</evidence>
<dbReference type="EMBL" id="JABFRW010000168">
    <property type="protein sequence ID" value="NOT35051.1"/>
    <property type="molecule type" value="Genomic_DNA"/>
</dbReference>
<comment type="caution">
    <text evidence="5">The sequence shown here is derived from an EMBL/GenBank/DDBJ whole genome shotgun (WGS) entry which is preliminary data.</text>
</comment>
<feature type="domain" description="Thioredoxin" evidence="4">
    <location>
        <begin position="7"/>
        <end position="156"/>
    </location>
</feature>
<evidence type="ECO:0000256" key="2">
    <source>
        <dbReference type="ARBA" id="ARBA00023284"/>
    </source>
</evidence>
<evidence type="ECO:0000256" key="3">
    <source>
        <dbReference type="PIRSR" id="PIRSR000239-1"/>
    </source>
</evidence>
<dbReference type="PROSITE" id="PS51352">
    <property type="entry name" value="THIOREDOXIN_2"/>
    <property type="match status" value="1"/>
</dbReference>
<dbReference type="PANTHER" id="PTHR43110">
    <property type="entry name" value="THIOL PEROXIDASE"/>
    <property type="match status" value="1"/>
</dbReference>
<protein>
    <submittedName>
        <fullName evidence="5">Redoxin domain-containing protein</fullName>
    </submittedName>
</protein>
<dbReference type="PANTHER" id="PTHR43110:SF1">
    <property type="entry name" value="THIOL PEROXIDASE"/>
    <property type="match status" value="1"/>
</dbReference>